<protein>
    <submittedName>
        <fullName evidence="2">Uncharacterized protein</fullName>
    </submittedName>
</protein>
<sequence length="122" mass="12899">MFAVPTAGRQSKAADVASDAPDPDHSAGGTVLPLHWGVLPPSPSSQQPLGFSSSRELHWDREPQPHSNRAASNASTAAEPVLRILSPNLEGVTSASDNCDVTERERLGEEGKSGCNVLLLKY</sequence>
<feature type="region of interest" description="Disordered" evidence="1">
    <location>
        <begin position="1"/>
        <end position="78"/>
    </location>
</feature>
<reference evidence="2" key="2">
    <citation type="journal article" date="2015" name="Data Brief">
        <title>Shoot transcriptome of the giant reed, Arundo donax.</title>
        <authorList>
            <person name="Barrero R.A."/>
            <person name="Guerrero F.D."/>
            <person name="Moolhuijzen P."/>
            <person name="Goolsby J.A."/>
            <person name="Tidwell J."/>
            <person name="Bellgard S.E."/>
            <person name="Bellgard M.I."/>
        </authorList>
    </citation>
    <scope>NUCLEOTIDE SEQUENCE</scope>
    <source>
        <tissue evidence="2">Shoot tissue taken approximately 20 cm above the soil surface</tissue>
    </source>
</reference>
<feature type="compositionally biased region" description="Basic and acidic residues" evidence="1">
    <location>
        <begin position="55"/>
        <end position="64"/>
    </location>
</feature>
<evidence type="ECO:0000256" key="1">
    <source>
        <dbReference type="SAM" id="MobiDB-lite"/>
    </source>
</evidence>
<feature type="compositionally biased region" description="Low complexity" evidence="1">
    <location>
        <begin position="44"/>
        <end position="54"/>
    </location>
</feature>
<reference evidence="2" key="1">
    <citation type="submission" date="2014-09" db="EMBL/GenBank/DDBJ databases">
        <authorList>
            <person name="Magalhaes I.L.F."/>
            <person name="Oliveira U."/>
            <person name="Santos F.R."/>
            <person name="Vidigal T.H.D.A."/>
            <person name="Brescovit A.D."/>
            <person name="Santos A.J."/>
        </authorList>
    </citation>
    <scope>NUCLEOTIDE SEQUENCE</scope>
    <source>
        <tissue evidence="2">Shoot tissue taken approximately 20 cm above the soil surface</tissue>
    </source>
</reference>
<accession>A0A0A9G3Q9</accession>
<proteinExistence type="predicted"/>
<name>A0A0A9G3Q9_ARUDO</name>
<dbReference type="AlphaFoldDB" id="A0A0A9G3Q9"/>
<feature type="compositionally biased region" description="Low complexity" evidence="1">
    <location>
        <begin position="67"/>
        <end position="78"/>
    </location>
</feature>
<evidence type="ECO:0000313" key="2">
    <source>
        <dbReference type="EMBL" id="JAE19112.1"/>
    </source>
</evidence>
<organism evidence="2">
    <name type="scientific">Arundo donax</name>
    <name type="common">Giant reed</name>
    <name type="synonym">Donax arundinaceus</name>
    <dbReference type="NCBI Taxonomy" id="35708"/>
    <lineage>
        <taxon>Eukaryota</taxon>
        <taxon>Viridiplantae</taxon>
        <taxon>Streptophyta</taxon>
        <taxon>Embryophyta</taxon>
        <taxon>Tracheophyta</taxon>
        <taxon>Spermatophyta</taxon>
        <taxon>Magnoliopsida</taxon>
        <taxon>Liliopsida</taxon>
        <taxon>Poales</taxon>
        <taxon>Poaceae</taxon>
        <taxon>PACMAD clade</taxon>
        <taxon>Arundinoideae</taxon>
        <taxon>Arundineae</taxon>
        <taxon>Arundo</taxon>
    </lineage>
</organism>
<dbReference type="EMBL" id="GBRH01178784">
    <property type="protein sequence ID" value="JAE19112.1"/>
    <property type="molecule type" value="Transcribed_RNA"/>
</dbReference>